<feature type="transmembrane region" description="Helical" evidence="7">
    <location>
        <begin position="226"/>
        <end position="245"/>
    </location>
</feature>
<keyword evidence="4 7" id="KW-1133">Transmembrane helix</keyword>
<evidence type="ECO:0000256" key="5">
    <source>
        <dbReference type="ARBA" id="ARBA00023136"/>
    </source>
</evidence>
<feature type="domain" description="Amino acid transporter transmembrane" evidence="8">
    <location>
        <begin position="112"/>
        <end position="476"/>
    </location>
</feature>
<feature type="transmembrane region" description="Helical" evidence="7">
    <location>
        <begin position="251"/>
        <end position="274"/>
    </location>
</feature>
<accession>A0AAN7VV06</accession>
<evidence type="ECO:0000256" key="7">
    <source>
        <dbReference type="SAM" id="Phobius"/>
    </source>
</evidence>
<dbReference type="PANTHER" id="PTHR22950:SF461">
    <property type="entry name" value="AMINO ACID TRANSPORTER TRANSMEMBRANE DOMAIN-CONTAINING PROTEIN"/>
    <property type="match status" value="1"/>
</dbReference>
<keyword evidence="3 7" id="KW-0812">Transmembrane</keyword>
<protein>
    <recommendedName>
        <fullName evidence="8">Amino acid transporter transmembrane domain-containing protein</fullName>
    </recommendedName>
</protein>
<evidence type="ECO:0000256" key="2">
    <source>
        <dbReference type="ARBA" id="ARBA00008066"/>
    </source>
</evidence>
<evidence type="ECO:0000256" key="6">
    <source>
        <dbReference type="SAM" id="MobiDB-lite"/>
    </source>
</evidence>
<dbReference type="EMBL" id="JAVRQU010000003">
    <property type="protein sequence ID" value="KAK5705014.1"/>
    <property type="molecule type" value="Genomic_DNA"/>
</dbReference>
<evidence type="ECO:0000256" key="3">
    <source>
        <dbReference type="ARBA" id="ARBA00022692"/>
    </source>
</evidence>
<evidence type="ECO:0000313" key="9">
    <source>
        <dbReference type="EMBL" id="KAK5705014.1"/>
    </source>
</evidence>
<evidence type="ECO:0000256" key="1">
    <source>
        <dbReference type="ARBA" id="ARBA00004141"/>
    </source>
</evidence>
<feature type="transmembrane region" description="Helical" evidence="7">
    <location>
        <begin position="428"/>
        <end position="448"/>
    </location>
</feature>
<sequence>MAGTSAPDPVSLDEQTSKVESAYSTTYQTSSTIRHRNPVLEDYVFYAELQRASDKASDEKRKPNFGDRLYQFARGILPVDFDLSSSTAVEEQTLSLSDLEIEKVNAWRALRQASWAGAFYLCTTDILGPFNAPYAFRQNGYVPGTLLYVFMGGMAFYCGGLLWWLYVKLDSDRFPVKSYSDITERTAGKYMRFLVTWLVFIHMIVNVATTSLSAAQSLHQLAHGRICFVVSIIVWIVVGCVLNQIRTLKRYSWLASSAIWINILVIFLSMGFIAHSPPNYASAKASYKIPAGPVIKQAFATYPFYERINGVMNIVYAYGGATIFPQIIAEMRRPMDFLKAFSIAQALIFTIYIVYGLYVYSFQGQFTLAVAFQGVSKYSWQTVGNVFNLISTIIAGGLYGNIGLKILYVNVVERFLNGPPLLSVRGRFCWSALVIAFWWTGFIIGAAIPQVQTLSGMVGAATNMQFTYSFPTGFTFLYLVQLDATAEDGAYTPSGVSQRVDSWRDVSRWKRGMFGSVKTRQMKLQVFKWANFTVCMAALATAGLGIYGSGLSIAAAFNSSAATSFGCAAPV</sequence>
<keyword evidence="5 7" id="KW-0472">Membrane</keyword>
<dbReference type="Proteomes" id="UP001310594">
    <property type="component" value="Unassembled WGS sequence"/>
</dbReference>
<reference evidence="9" key="1">
    <citation type="submission" date="2023-08" db="EMBL/GenBank/DDBJ databases">
        <title>Black Yeasts Isolated from many extreme environments.</title>
        <authorList>
            <person name="Coleine C."/>
            <person name="Stajich J.E."/>
            <person name="Selbmann L."/>
        </authorList>
    </citation>
    <scope>NUCLEOTIDE SEQUENCE</scope>
    <source>
        <strain evidence="9">CCFEE 5810</strain>
    </source>
</reference>
<comment type="subcellular location">
    <subcellularLocation>
        <location evidence="1">Membrane</location>
        <topology evidence="1">Multi-pass membrane protein</topology>
    </subcellularLocation>
</comment>
<feature type="transmembrane region" description="Helical" evidence="7">
    <location>
        <begin position="194"/>
        <end position="214"/>
    </location>
</feature>
<dbReference type="PANTHER" id="PTHR22950">
    <property type="entry name" value="AMINO ACID TRANSPORTER"/>
    <property type="match status" value="1"/>
</dbReference>
<organism evidence="9 10">
    <name type="scientific">Elasticomyces elasticus</name>
    <dbReference type="NCBI Taxonomy" id="574655"/>
    <lineage>
        <taxon>Eukaryota</taxon>
        <taxon>Fungi</taxon>
        <taxon>Dikarya</taxon>
        <taxon>Ascomycota</taxon>
        <taxon>Pezizomycotina</taxon>
        <taxon>Dothideomycetes</taxon>
        <taxon>Dothideomycetidae</taxon>
        <taxon>Mycosphaerellales</taxon>
        <taxon>Teratosphaeriaceae</taxon>
        <taxon>Elasticomyces</taxon>
    </lineage>
</organism>
<feature type="transmembrane region" description="Helical" evidence="7">
    <location>
        <begin position="529"/>
        <end position="547"/>
    </location>
</feature>
<dbReference type="GO" id="GO:0015179">
    <property type="term" value="F:L-amino acid transmembrane transporter activity"/>
    <property type="evidence" value="ECO:0007669"/>
    <property type="project" value="TreeGrafter"/>
</dbReference>
<dbReference type="GO" id="GO:0016020">
    <property type="term" value="C:membrane"/>
    <property type="evidence" value="ECO:0007669"/>
    <property type="project" value="UniProtKB-SubCell"/>
</dbReference>
<feature type="transmembrane region" description="Helical" evidence="7">
    <location>
        <begin position="146"/>
        <end position="166"/>
    </location>
</feature>
<evidence type="ECO:0000259" key="8">
    <source>
        <dbReference type="Pfam" id="PF01490"/>
    </source>
</evidence>
<feature type="region of interest" description="Disordered" evidence="6">
    <location>
        <begin position="1"/>
        <end position="23"/>
    </location>
</feature>
<evidence type="ECO:0000313" key="10">
    <source>
        <dbReference type="Proteomes" id="UP001310594"/>
    </source>
</evidence>
<evidence type="ECO:0000256" key="4">
    <source>
        <dbReference type="ARBA" id="ARBA00022989"/>
    </source>
</evidence>
<dbReference type="AlphaFoldDB" id="A0AAN7VV06"/>
<feature type="transmembrane region" description="Helical" evidence="7">
    <location>
        <begin position="337"/>
        <end position="358"/>
    </location>
</feature>
<proteinExistence type="inferred from homology"/>
<comment type="similarity">
    <text evidence="2">Belongs to the amino acid/polyamine transporter 2 family.</text>
</comment>
<dbReference type="Pfam" id="PF01490">
    <property type="entry name" value="Aa_trans"/>
    <property type="match status" value="1"/>
</dbReference>
<comment type="caution">
    <text evidence="9">The sequence shown here is derived from an EMBL/GenBank/DDBJ whole genome shotgun (WGS) entry which is preliminary data.</text>
</comment>
<dbReference type="InterPro" id="IPR013057">
    <property type="entry name" value="AA_transpt_TM"/>
</dbReference>
<feature type="transmembrane region" description="Helical" evidence="7">
    <location>
        <begin position="386"/>
        <end position="408"/>
    </location>
</feature>
<gene>
    <name evidence="9" type="ORF">LTR97_002128</name>
</gene>
<name>A0AAN7VV06_9PEZI</name>